<reference evidence="2" key="1">
    <citation type="submission" date="2020-11" db="EMBL/GenBank/DDBJ databases">
        <authorList>
            <consortium name="DOE Joint Genome Institute"/>
            <person name="Ahrendt S."/>
            <person name="Riley R."/>
            <person name="Andreopoulos W."/>
            <person name="Labutti K."/>
            <person name="Pangilinan J."/>
            <person name="Ruiz-Duenas F.J."/>
            <person name="Barrasa J.M."/>
            <person name="Sanchez-Garcia M."/>
            <person name="Camarero S."/>
            <person name="Miyauchi S."/>
            <person name="Serrano A."/>
            <person name="Linde D."/>
            <person name="Babiker R."/>
            <person name="Drula E."/>
            <person name="Ayuso-Fernandez I."/>
            <person name="Pacheco R."/>
            <person name="Padilla G."/>
            <person name="Ferreira P."/>
            <person name="Barriuso J."/>
            <person name="Kellner H."/>
            <person name="Castanera R."/>
            <person name="Alfaro M."/>
            <person name="Ramirez L."/>
            <person name="Pisabarro A.G."/>
            <person name="Kuo A."/>
            <person name="Tritt A."/>
            <person name="Lipzen A."/>
            <person name="He G."/>
            <person name="Yan M."/>
            <person name="Ng V."/>
            <person name="Cullen D."/>
            <person name="Martin F."/>
            <person name="Rosso M.-N."/>
            <person name="Henrissat B."/>
            <person name="Hibbett D."/>
            <person name="Martinez A.T."/>
            <person name="Grigoriev I.V."/>
        </authorList>
    </citation>
    <scope>NUCLEOTIDE SEQUENCE</scope>
    <source>
        <strain evidence="2">AH 40177</strain>
    </source>
</reference>
<dbReference type="Proteomes" id="UP000772434">
    <property type="component" value="Unassembled WGS sequence"/>
</dbReference>
<dbReference type="AlphaFoldDB" id="A0A9P5U712"/>
<feature type="compositionally biased region" description="Polar residues" evidence="1">
    <location>
        <begin position="167"/>
        <end position="176"/>
    </location>
</feature>
<keyword evidence="3" id="KW-1185">Reference proteome</keyword>
<dbReference type="EMBL" id="JADNRY010000051">
    <property type="protein sequence ID" value="KAF9069420.1"/>
    <property type="molecule type" value="Genomic_DNA"/>
</dbReference>
<dbReference type="OrthoDB" id="312874at2759"/>
<protein>
    <recommendedName>
        <fullName evidence="4">Fungal-type protein kinase domain-containing protein</fullName>
    </recommendedName>
</protein>
<proteinExistence type="predicted"/>
<gene>
    <name evidence="2" type="ORF">BDP27DRAFT_1265073</name>
</gene>
<name>A0A9P5U712_9AGAR</name>
<feature type="compositionally biased region" description="Polar residues" evidence="1">
    <location>
        <begin position="194"/>
        <end position="208"/>
    </location>
</feature>
<evidence type="ECO:0000313" key="3">
    <source>
        <dbReference type="Proteomes" id="UP000772434"/>
    </source>
</evidence>
<accession>A0A9P5U712</accession>
<feature type="region of interest" description="Disordered" evidence="1">
    <location>
        <begin position="158"/>
        <end position="208"/>
    </location>
</feature>
<sequence length="208" mass="23475">MAAEALAHAYLFTEGSTTKGTPFAYNPLHDLESVWWLIVYMLFFNDDVASPSLQPQERQTSMNRLFHGRLHDNQRFAFLKTPELLRAAKAHLSPTFGPAFTIIESLSKTLTAAYEASEKTFPEIDPKSFLIHTEYLQSLLEVTLREPLKTIVLQHVKRRPQEPSKASEVNGTSVTSLKRKSNADKESTTKRSRTSQIVPHASTSQSTR</sequence>
<evidence type="ECO:0000256" key="1">
    <source>
        <dbReference type="SAM" id="MobiDB-lite"/>
    </source>
</evidence>
<evidence type="ECO:0008006" key="4">
    <source>
        <dbReference type="Google" id="ProtNLM"/>
    </source>
</evidence>
<comment type="caution">
    <text evidence="2">The sequence shown here is derived from an EMBL/GenBank/DDBJ whole genome shotgun (WGS) entry which is preliminary data.</text>
</comment>
<organism evidence="2 3">
    <name type="scientific">Rhodocollybia butyracea</name>
    <dbReference type="NCBI Taxonomy" id="206335"/>
    <lineage>
        <taxon>Eukaryota</taxon>
        <taxon>Fungi</taxon>
        <taxon>Dikarya</taxon>
        <taxon>Basidiomycota</taxon>
        <taxon>Agaricomycotina</taxon>
        <taxon>Agaricomycetes</taxon>
        <taxon>Agaricomycetidae</taxon>
        <taxon>Agaricales</taxon>
        <taxon>Marasmiineae</taxon>
        <taxon>Omphalotaceae</taxon>
        <taxon>Rhodocollybia</taxon>
    </lineage>
</organism>
<evidence type="ECO:0000313" key="2">
    <source>
        <dbReference type="EMBL" id="KAF9069420.1"/>
    </source>
</evidence>
<feature type="non-terminal residue" evidence="2">
    <location>
        <position position="208"/>
    </location>
</feature>